<reference evidence="9 10" key="1">
    <citation type="submission" date="2024-03" db="EMBL/GenBank/DDBJ databases">
        <title>Aureococcus anophagefferens CCMP1851 and Kratosvirus quantuckense: Draft genome of a second virus-susceptible host strain in the model system.</title>
        <authorList>
            <person name="Chase E."/>
            <person name="Truchon A.R."/>
            <person name="Schepens W."/>
            <person name="Wilhelm S.W."/>
        </authorList>
    </citation>
    <scope>NUCLEOTIDE SEQUENCE [LARGE SCALE GENOMIC DNA]</scope>
    <source>
        <strain evidence="9 10">CCMP1851</strain>
    </source>
</reference>
<keyword evidence="7" id="KW-0602">Photosynthesis</keyword>
<keyword evidence="7" id="KW-0793">Thylakoid</keyword>
<proteinExistence type="inferred from homology"/>
<evidence type="ECO:0000256" key="4">
    <source>
        <dbReference type="ARBA" id="ARBA00022982"/>
    </source>
</evidence>
<gene>
    <name evidence="7" type="primary">petM</name>
    <name evidence="9" type="ORF">SO694_cp00103</name>
</gene>
<evidence type="ECO:0000256" key="1">
    <source>
        <dbReference type="ARBA" id="ARBA00004167"/>
    </source>
</evidence>
<organism evidence="9 10">
    <name type="scientific">Aureococcus anophagefferens</name>
    <name type="common">Harmful bloom alga</name>
    <dbReference type="NCBI Taxonomy" id="44056"/>
    <lineage>
        <taxon>Eukaryota</taxon>
        <taxon>Sar</taxon>
        <taxon>Stramenopiles</taxon>
        <taxon>Ochrophyta</taxon>
        <taxon>Pelagophyceae</taxon>
        <taxon>Pelagomonadales</taxon>
        <taxon>Pelagomonadaceae</taxon>
        <taxon>Aureococcus</taxon>
    </lineage>
</organism>
<keyword evidence="2 7" id="KW-0813">Transport</keyword>
<evidence type="ECO:0000256" key="6">
    <source>
        <dbReference type="ARBA" id="ARBA00023136"/>
    </source>
</evidence>
<dbReference type="SUPFAM" id="SSF103441">
    <property type="entry name" value="PetM subunit of the cytochrome b6f complex"/>
    <property type="match status" value="1"/>
</dbReference>
<dbReference type="Pfam" id="PF08041">
    <property type="entry name" value="PetM"/>
    <property type="match status" value="1"/>
</dbReference>
<comment type="subcellular location">
    <subcellularLocation>
        <location evidence="1">Membrane</location>
        <topology evidence="1">Single-pass membrane protein</topology>
    </subcellularLocation>
    <subcellularLocation>
        <location evidence="7">Plastid</location>
        <location evidence="7">Chloroplast thylakoid membrane</location>
        <topology evidence="7">Single-pass membrane protein</topology>
    </subcellularLocation>
</comment>
<evidence type="ECO:0000256" key="3">
    <source>
        <dbReference type="ARBA" id="ARBA00022692"/>
    </source>
</evidence>
<name>A0ABR1G5G6_AURAN</name>
<evidence type="ECO:0000313" key="10">
    <source>
        <dbReference type="Proteomes" id="UP001363151"/>
    </source>
</evidence>
<comment type="subunit">
    <text evidence="7">The 4 large subunits of the cytochrome b6-f complex are cytochrome b6, subunit IV (17 kDa polypeptide, PetD), cytochrome f and the Rieske protein, while the 4 small subunits are PetG, PetL, PetM and PetN. The complex functions as a dimer.</text>
</comment>
<keyword evidence="6 7" id="KW-0472">Membrane</keyword>
<evidence type="ECO:0000256" key="8">
    <source>
        <dbReference type="SAM" id="Phobius"/>
    </source>
</evidence>
<keyword evidence="3 7" id="KW-0812">Transmembrane</keyword>
<comment type="similarity">
    <text evidence="7">Belongs to the PetM family.</text>
</comment>
<keyword evidence="5 7" id="KW-1133">Transmembrane helix</keyword>
<dbReference type="InterPro" id="IPR012595">
    <property type="entry name" value="PetM_cyt_b6/f_cplx_su7"/>
</dbReference>
<dbReference type="Proteomes" id="UP001363151">
    <property type="component" value="Unassembled WGS sequence"/>
</dbReference>
<protein>
    <recommendedName>
        <fullName evidence="7">Cytochrome b6-f complex subunit 7</fullName>
    </recommendedName>
    <alternativeName>
        <fullName evidence="7">Cytochrome b6-f complex subunit PetM</fullName>
    </alternativeName>
    <alternativeName>
        <fullName evidence="7">Cytochrome b6-f complex subunit VII</fullName>
    </alternativeName>
</protein>
<evidence type="ECO:0000256" key="7">
    <source>
        <dbReference type="HAMAP-Rule" id="MF_00396"/>
    </source>
</evidence>
<evidence type="ECO:0000313" key="9">
    <source>
        <dbReference type="EMBL" id="KAK7248431.1"/>
    </source>
</evidence>
<dbReference type="EMBL" id="JBBJCI010000100">
    <property type="protein sequence ID" value="KAK7248431.1"/>
    <property type="molecule type" value="Genomic_DNA"/>
</dbReference>
<keyword evidence="10" id="KW-1185">Reference proteome</keyword>
<evidence type="ECO:0000256" key="2">
    <source>
        <dbReference type="ARBA" id="ARBA00022448"/>
    </source>
</evidence>
<dbReference type="HAMAP" id="MF_00396">
    <property type="entry name" value="Cytb6_f_PetM"/>
    <property type="match status" value="1"/>
</dbReference>
<keyword evidence="4 7" id="KW-0249">Electron transport</keyword>
<comment type="caution">
    <text evidence="9">The sequence shown here is derived from an EMBL/GenBank/DDBJ whole genome shotgun (WGS) entry which is preliminary data.</text>
</comment>
<accession>A0ABR1G5G6</accession>
<evidence type="ECO:0000256" key="5">
    <source>
        <dbReference type="ARBA" id="ARBA00022989"/>
    </source>
</evidence>
<keyword evidence="9" id="KW-0150">Chloroplast</keyword>
<comment type="function">
    <text evidence="7">Component of the cytochrome b6-f complex, which mediates electron transfer between photosystem II (PSII) and photosystem I (PSI), cyclic electron flow around PSI, and state transitions.</text>
</comment>
<keyword evidence="9" id="KW-0934">Plastid</keyword>
<feature type="transmembrane region" description="Helical" evidence="8">
    <location>
        <begin position="20"/>
        <end position="41"/>
    </location>
</feature>
<geneLocation type="chloroplast" evidence="9"/>
<sequence>MGMMLILFRRSKKIMMEEIIVTGVICFAMTLVGISLGFALLKIQAG</sequence>